<comment type="caution">
    <text evidence="5">The sequence shown here is derived from an EMBL/GenBank/DDBJ whole genome shotgun (WGS) entry which is preliminary data.</text>
</comment>
<protein>
    <recommendedName>
        <fullName evidence="4">Iron-sulfur cluster assembly protein CyaY</fullName>
    </recommendedName>
</protein>
<dbReference type="Proteomes" id="UP001595791">
    <property type="component" value="Unassembled WGS sequence"/>
</dbReference>
<sequence>MTDSEFENQTARVFARIEHAFDLADCDADLSLNGGVLEIEFDDGAKIIINRHAPLQELWIAARSGGFHYRFDQGLWRNTRDDGEFFAQLTELVRVHTDAGFSF</sequence>
<dbReference type="SUPFAM" id="SSF55387">
    <property type="entry name" value="Frataxin/Nqo15-like"/>
    <property type="match status" value="1"/>
</dbReference>
<evidence type="ECO:0000256" key="2">
    <source>
        <dbReference type="ARBA" id="ARBA00022723"/>
    </source>
</evidence>
<comment type="function">
    <text evidence="4">Involved in iron-sulfur (Fe-S) cluster assembly. May act as a regulator of Fe-S biogenesis.</text>
</comment>
<evidence type="ECO:0000256" key="3">
    <source>
        <dbReference type="ARBA" id="ARBA00023004"/>
    </source>
</evidence>
<dbReference type="HAMAP" id="MF_00142">
    <property type="entry name" value="CyaY"/>
    <property type="match status" value="1"/>
</dbReference>
<dbReference type="InterPro" id="IPR002908">
    <property type="entry name" value="Frataxin/CyaY"/>
</dbReference>
<evidence type="ECO:0000256" key="4">
    <source>
        <dbReference type="HAMAP-Rule" id="MF_00142"/>
    </source>
</evidence>
<dbReference type="EMBL" id="JBHSBU010000001">
    <property type="protein sequence ID" value="MFC4161134.1"/>
    <property type="molecule type" value="Genomic_DNA"/>
</dbReference>
<dbReference type="NCBIfam" id="TIGR03421">
    <property type="entry name" value="FeS_CyaY"/>
    <property type="match status" value="1"/>
</dbReference>
<dbReference type="InterPro" id="IPR047584">
    <property type="entry name" value="CyaY"/>
</dbReference>
<keyword evidence="3 4" id="KW-0408">Iron</keyword>
<evidence type="ECO:0000256" key="1">
    <source>
        <dbReference type="ARBA" id="ARBA00008183"/>
    </source>
</evidence>
<dbReference type="InterPro" id="IPR036524">
    <property type="entry name" value="Frataxin/CyaY_sf"/>
</dbReference>
<name>A0ABV8MSV3_9NEIS</name>
<evidence type="ECO:0000313" key="6">
    <source>
        <dbReference type="Proteomes" id="UP001595791"/>
    </source>
</evidence>
<reference evidence="6" key="1">
    <citation type="journal article" date="2019" name="Int. J. Syst. Evol. Microbiol.">
        <title>The Global Catalogue of Microorganisms (GCM) 10K type strain sequencing project: providing services to taxonomists for standard genome sequencing and annotation.</title>
        <authorList>
            <consortium name="The Broad Institute Genomics Platform"/>
            <consortium name="The Broad Institute Genome Sequencing Center for Infectious Disease"/>
            <person name="Wu L."/>
            <person name="Ma J."/>
        </authorList>
    </citation>
    <scope>NUCLEOTIDE SEQUENCE [LARGE SCALE GENOMIC DNA]</scope>
    <source>
        <strain evidence="6">LMG 29894</strain>
    </source>
</reference>
<dbReference type="SMART" id="SM01219">
    <property type="entry name" value="Frataxin_Cyay"/>
    <property type="match status" value="1"/>
</dbReference>
<evidence type="ECO:0000313" key="5">
    <source>
        <dbReference type="EMBL" id="MFC4161134.1"/>
    </source>
</evidence>
<accession>A0ABV8MSV3</accession>
<proteinExistence type="inferred from homology"/>
<keyword evidence="2 4" id="KW-0479">Metal-binding</keyword>
<gene>
    <name evidence="4 5" type="primary">cyaY</name>
    <name evidence="5" type="ORF">ACFOW7_17490</name>
</gene>
<dbReference type="Pfam" id="PF01491">
    <property type="entry name" value="Frataxin_Cyay"/>
    <property type="match status" value="1"/>
</dbReference>
<dbReference type="PROSITE" id="PS01344">
    <property type="entry name" value="FRATAXIN_1"/>
    <property type="match status" value="1"/>
</dbReference>
<organism evidence="5 6">
    <name type="scientific">Chitinimonas lacunae</name>
    <dbReference type="NCBI Taxonomy" id="1963018"/>
    <lineage>
        <taxon>Bacteria</taxon>
        <taxon>Pseudomonadati</taxon>
        <taxon>Pseudomonadota</taxon>
        <taxon>Betaproteobacteria</taxon>
        <taxon>Neisseriales</taxon>
        <taxon>Chitinibacteraceae</taxon>
        <taxon>Chitinimonas</taxon>
    </lineage>
</organism>
<dbReference type="RefSeq" id="WP_378166727.1">
    <property type="nucleotide sequence ID" value="NZ_JBHSBU010000001.1"/>
</dbReference>
<dbReference type="PROSITE" id="PS50810">
    <property type="entry name" value="FRATAXIN_2"/>
    <property type="match status" value="1"/>
</dbReference>
<keyword evidence="6" id="KW-1185">Reference proteome</keyword>
<comment type="similarity">
    <text evidence="1 4">Belongs to the frataxin family.</text>
</comment>
<dbReference type="Gene3D" id="3.30.920.10">
    <property type="entry name" value="Frataxin/CyaY"/>
    <property type="match status" value="1"/>
</dbReference>
<dbReference type="InterPro" id="IPR020895">
    <property type="entry name" value="Frataxin_CS"/>
</dbReference>